<dbReference type="InterPro" id="IPR011009">
    <property type="entry name" value="Kinase-like_dom_sf"/>
</dbReference>
<feature type="transmembrane region" description="Helical" evidence="7">
    <location>
        <begin position="286"/>
        <end position="308"/>
    </location>
</feature>
<dbReference type="Gene3D" id="1.10.510.10">
    <property type="entry name" value="Transferase(Phosphotransferase) domain 1"/>
    <property type="match status" value="1"/>
</dbReference>
<feature type="transmembrane region" description="Helical" evidence="7">
    <location>
        <begin position="219"/>
        <end position="238"/>
    </location>
</feature>
<keyword evidence="3 9" id="KW-0418">Kinase</keyword>
<feature type="domain" description="Protein kinase" evidence="8">
    <location>
        <begin position="326"/>
        <end position="592"/>
    </location>
</feature>
<comment type="caution">
    <text evidence="9">The sequence shown here is derived from an EMBL/GenBank/DDBJ whole genome shotgun (WGS) entry which is preliminary data.</text>
</comment>
<dbReference type="RefSeq" id="WP_277860687.1">
    <property type="nucleotide sequence ID" value="NZ_JARRAG010000002.1"/>
</dbReference>
<keyword evidence="7" id="KW-0472">Membrane</keyword>
<evidence type="ECO:0000256" key="7">
    <source>
        <dbReference type="SAM" id="Phobius"/>
    </source>
</evidence>
<feature type="region of interest" description="Disordered" evidence="6">
    <location>
        <begin position="73"/>
        <end position="115"/>
    </location>
</feature>
<evidence type="ECO:0000256" key="5">
    <source>
        <dbReference type="PROSITE-ProRule" id="PRU10141"/>
    </source>
</evidence>
<evidence type="ECO:0000256" key="6">
    <source>
        <dbReference type="SAM" id="MobiDB-lite"/>
    </source>
</evidence>
<dbReference type="EMBL" id="JARRAG010000002">
    <property type="protein sequence ID" value="MDG3004329.1"/>
    <property type="molecule type" value="Genomic_DNA"/>
</dbReference>
<dbReference type="SMART" id="SM00220">
    <property type="entry name" value="S_TKc"/>
    <property type="match status" value="1"/>
</dbReference>
<gene>
    <name evidence="9" type="ORF">PZE19_11130</name>
</gene>
<feature type="transmembrane region" description="Helical" evidence="7">
    <location>
        <begin position="123"/>
        <end position="142"/>
    </location>
</feature>
<dbReference type="Proteomes" id="UP001216907">
    <property type="component" value="Unassembled WGS sequence"/>
</dbReference>
<name>A0ABT6F9R2_9BACT</name>
<evidence type="ECO:0000256" key="2">
    <source>
        <dbReference type="ARBA" id="ARBA00022741"/>
    </source>
</evidence>
<keyword evidence="2 5" id="KW-0547">Nucleotide-binding</keyword>
<evidence type="ECO:0000313" key="9">
    <source>
        <dbReference type="EMBL" id="MDG3004329.1"/>
    </source>
</evidence>
<proteinExistence type="predicted"/>
<feature type="transmembrane region" description="Helical" evidence="7">
    <location>
        <begin position="245"/>
        <end position="266"/>
    </location>
</feature>
<dbReference type="SUPFAM" id="SSF56112">
    <property type="entry name" value="Protein kinase-like (PK-like)"/>
    <property type="match status" value="1"/>
</dbReference>
<dbReference type="EC" id="2.7.11.1" evidence="9"/>
<reference evidence="9 10" key="1">
    <citation type="submission" date="2023-03" db="EMBL/GenBank/DDBJ databases">
        <title>Paludisphaera mucosa sp. nov. a novel planctomycete from northern fen.</title>
        <authorList>
            <person name="Ivanova A."/>
        </authorList>
    </citation>
    <scope>NUCLEOTIDE SEQUENCE [LARGE SCALE GENOMIC DNA]</scope>
    <source>
        <strain evidence="9 10">Pla2</strain>
    </source>
</reference>
<evidence type="ECO:0000259" key="8">
    <source>
        <dbReference type="PROSITE" id="PS50011"/>
    </source>
</evidence>
<feature type="transmembrane region" description="Helical" evidence="7">
    <location>
        <begin position="179"/>
        <end position="199"/>
    </location>
</feature>
<dbReference type="PANTHER" id="PTHR43289:SF6">
    <property type="entry name" value="SERINE_THREONINE-PROTEIN KINASE NEKL-3"/>
    <property type="match status" value="1"/>
</dbReference>
<accession>A0ABT6F9R2</accession>
<dbReference type="CDD" id="cd14014">
    <property type="entry name" value="STKc_PknB_like"/>
    <property type="match status" value="1"/>
</dbReference>
<dbReference type="PANTHER" id="PTHR43289">
    <property type="entry name" value="MITOGEN-ACTIVATED PROTEIN KINASE KINASE KINASE 20-RELATED"/>
    <property type="match status" value="1"/>
</dbReference>
<evidence type="ECO:0000256" key="4">
    <source>
        <dbReference type="ARBA" id="ARBA00022840"/>
    </source>
</evidence>
<dbReference type="Gene3D" id="3.30.200.20">
    <property type="entry name" value="Phosphorylase Kinase, domain 1"/>
    <property type="match status" value="1"/>
</dbReference>
<dbReference type="Pfam" id="PF00069">
    <property type="entry name" value="Pkinase"/>
    <property type="match status" value="1"/>
</dbReference>
<evidence type="ECO:0000256" key="3">
    <source>
        <dbReference type="ARBA" id="ARBA00022777"/>
    </source>
</evidence>
<dbReference type="GO" id="GO:0004674">
    <property type="term" value="F:protein serine/threonine kinase activity"/>
    <property type="evidence" value="ECO:0007669"/>
    <property type="project" value="UniProtKB-EC"/>
</dbReference>
<keyword evidence="7" id="KW-0812">Transmembrane</keyword>
<keyword evidence="10" id="KW-1185">Reference proteome</keyword>
<evidence type="ECO:0000313" key="10">
    <source>
        <dbReference type="Proteomes" id="UP001216907"/>
    </source>
</evidence>
<keyword evidence="4 5" id="KW-0067">ATP-binding</keyword>
<keyword evidence="7" id="KW-1133">Transmembrane helix</keyword>
<evidence type="ECO:0000256" key="1">
    <source>
        <dbReference type="ARBA" id="ARBA00022679"/>
    </source>
</evidence>
<dbReference type="InterPro" id="IPR017441">
    <property type="entry name" value="Protein_kinase_ATP_BS"/>
</dbReference>
<organism evidence="9 10">
    <name type="scientific">Paludisphaera mucosa</name>
    <dbReference type="NCBI Taxonomy" id="3030827"/>
    <lineage>
        <taxon>Bacteria</taxon>
        <taxon>Pseudomonadati</taxon>
        <taxon>Planctomycetota</taxon>
        <taxon>Planctomycetia</taxon>
        <taxon>Isosphaerales</taxon>
        <taxon>Isosphaeraceae</taxon>
        <taxon>Paludisphaera</taxon>
    </lineage>
</organism>
<dbReference type="PROSITE" id="PS50011">
    <property type="entry name" value="PROTEIN_KINASE_DOM"/>
    <property type="match status" value="1"/>
</dbReference>
<feature type="binding site" evidence="5">
    <location>
        <position position="355"/>
    </location>
    <ligand>
        <name>ATP</name>
        <dbReference type="ChEBI" id="CHEBI:30616"/>
    </ligand>
</feature>
<dbReference type="InterPro" id="IPR000719">
    <property type="entry name" value="Prot_kinase_dom"/>
</dbReference>
<sequence length="618" mass="68133">MTPERWRRVAELFDEAVRVDPAARDAWLRASSGGDETLFQEVRRLLAQDERAERDGFLAPPESAADTATWVRRPAPAQPDPAPAAAPASSGGRRRGFTPYQAIQDEPGANPSLGSRDLARRRLRGLTTTCIVITVLILAWKYAVVRDPDPLQAVPYVMLIVALGTLDVVLYGMRPFSPAAFEAMELGMIGTVAVVYSFAQYQTMLDFSLRGDATRAQLVFNHRVLVSTVLILSYGIYAPSSWRRAASVVVSIALLPFVTLLALQVLHPEAMGWMSRLGRERGSTPLAHFGFDAMLLLILAAWSSHGAYTITRLRRQAREARRLGQYRLVRRLGAGGMGEVHLAEHQFLKRPCALKLIRPDFAAEGKALERFEREVRITAELSHPNTVEIYDYGRTEDGEYFYVMEYLPGLSLEDLVKRHGPLPPGRAVYLLRQVCLALAEAHAAGLVHRDIKPSNIFASRRGGADDVAKLLDFGLVRAVAPERSPELSEEGRILGTPMFMSPEQATGGREVDARSDIYSLGAVAYYLLTGAPPFAEGGTIRILIAVARDPVAPPSTRRPGVPDDLERIVLKCLAKEPDDRFPDVRDLERALAACACAGDWDADRAAHWWSVQEPEAKA</sequence>
<feature type="transmembrane region" description="Helical" evidence="7">
    <location>
        <begin position="154"/>
        <end position="172"/>
    </location>
</feature>
<protein>
    <submittedName>
        <fullName evidence="9">Serine/threonine-protein kinase</fullName>
        <ecNumber evidence="9">2.7.11.1</ecNumber>
    </submittedName>
</protein>
<keyword evidence="1 9" id="KW-0808">Transferase</keyword>
<dbReference type="PROSITE" id="PS00107">
    <property type="entry name" value="PROTEIN_KINASE_ATP"/>
    <property type="match status" value="1"/>
</dbReference>